<gene>
    <name evidence="7 10" type="primary">pafA</name>
    <name evidence="10" type="ORF">GCM10011512_08050</name>
</gene>
<keyword evidence="3 7" id="KW-0547">Nucleotide-binding</keyword>
<evidence type="ECO:0000256" key="7">
    <source>
        <dbReference type="HAMAP-Rule" id="MF_02111"/>
    </source>
</evidence>
<evidence type="ECO:0000256" key="5">
    <source>
        <dbReference type="ARBA" id="ARBA00022840"/>
    </source>
</evidence>
<keyword evidence="11" id="KW-1185">Reference proteome</keyword>
<comment type="function">
    <text evidence="7">Catalyzes the covalent attachment of the prokaryotic ubiquitin-like protein modifier Pup to the proteasomal substrate proteins, thereby targeting them for proteasomal degradation. This tagging system is termed pupylation. The ligation reaction involves the side-chain carboxylate of the C-terminal glutamate of Pup and the side-chain amino group of a substrate lysine.</text>
</comment>
<evidence type="ECO:0000256" key="8">
    <source>
        <dbReference type="NCBIfam" id="TIGR03686"/>
    </source>
</evidence>
<feature type="region of interest" description="Disordered" evidence="9">
    <location>
        <begin position="453"/>
        <end position="481"/>
    </location>
</feature>
<dbReference type="HAMAP" id="MF_02111">
    <property type="entry name" value="Pup_ligase"/>
    <property type="match status" value="1"/>
</dbReference>
<dbReference type="NCBIfam" id="TIGR03686">
    <property type="entry name" value="pupylate_PafA"/>
    <property type="match status" value="1"/>
</dbReference>
<dbReference type="Proteomes" id="UP000597761">
    <property type="component" value="Unassembled WGS sequence"/>
</dbReference>
<dbReference type="EMBL" id="BMJI01000002">
    <property type="protein sequence ID" value="GGC83671.1"/>
    <property type="molecule type" value="Genomic_DNA"/>
</dbReference>
<organism evidence="10 11">
    <name type="scientific">Tersicoccus solisilvae</name>
    <dbReference type="NCBI Taxonomy" id="1882339"/>
    <lineage>
        <taxon>Bacteria</taxon>
        <taxon>Bacillati</taxon>
        <taxon>Actinomycetota</taxon>
        <taxon>Actinomycetes</taxon>
        <taxon>Micrococcales</taxon>
        <taxon>Micrococcaceae</taxon>
        <taxon>Tersicoccus</taxon>
    </lineage>
</organism>
<dbReference type="InterPro" id="IPR022279">
    <property type="entry name" value="Pup_ligase"/>
</dbReference>
<dbReference type="PIRSF" id="PIRSF018077">
    <property type="entry name" value="UCP018077"/>
    <property type="match status" value="1"/>
</dbReference>
<keyword evidence="2 7" id="KW-0479">Metal-binding</keyword>
<comment type="caution">
    <text evidence="10">The sequence shown here is derived from an EMBL/GenBank/DDBJ whole genome shotgun (WGS) entry which is preliminary data.</text>
</comment>
<feature type="compositionally biased region" description="Gly residues" evidence="9">
    <location>
        <begin position="464"/>
        <end position="475"/>
    </location>
</feature>
<name>A0ABQ1NVD1_9MICC</name>
<keyword evidence="1 7" id="KW-0436">Ligase</keyword>
<proteinExistence type="inferred from homology"/>
<comment type="miscellaneous">
    <text evidence="7">The reaction mechanism probably proceeds via the activation of Pup by phosphorylation of its C-terminal glutamate, which is then subject to nucleophilic attack by the substrate lysine, resulting in an isopeptide bond and the release of phosphate as a good leaving group.</text>
</comment>
<feature type="binding site" evidence="7">
    <location>
        <position position="420"/>
    </location>
    <ligand>
        <name>ATP</name>
        <dbReference type="ChEBI" id="CHEBI:30616"/>
    </ligand>
</feature>
<dbReference type="PANTHER" id="PTHR42307">
    <property type="entry name" value="PUP DEAMIDASE/DEPUPYLASE"/>
    <property type="match status" value="1"/>
</dbReference>
<accession>A0ABQ1NVD1</accession>
<dbReference type="InterPro" id="IPR004347">
    <property type="entry name" value="Pup_ligase/deamidase"/>
</dbReference>
<feature type="active site" description="Proton acceptor" evidence="7">
    <location>
        <position position="57"/>
    </location>
</feature>
<evidence type="ECO:0000256" key="9">
    <source>
        <dbReference type="SAM" id="MobiDB-lite"/>
    </source>
</evidence>
<feature type="binding site" evidence="7">
    <location>
        <position position="63"/>
    </location>
    <ligand>
        <name>Mg(2+)</name>
        <dbReference type="ChEBI" id="CHEBI:18420"/>
    </ligand>
</feature>
<feature type="binding site" evidence="7">
    <location>
        <position position="9"/>
    </location>
    <ligand>
        <name>Mg(2+)</name>
        <dbReference type="ChEBI" id="CHEBI:18420"/>
    </ligand>
</feature>
<dbReference type="Pfam" id="PF03136">
    <property type="entry name" value="Pup_ligase"/>
    <property type="match status" value="1"/>
</dbReference>
<comment type="pathway">
    <text evidence="7">Protein modification; protein pupylation.</text>
</comment>
<keyword evidence="5 7" id="KW-0067">ATP-binding</keyword>
<comment type="similarity">
    <text evidence="7">Belongs to the Pup ligase/Pup deamidase family. Pup-conjugating enzyme subfamily.</text>
</comment>
<dbReference type="EC" id="6.3.1.19" evidence="7 8"/>
<keyword evidence="6 7" id="KW-0460">Magnesium</keyword>
<evidence type="ECO:0000313" key="11">
    <source>
        <dbReference type="Proteomes" id="UP000597761"/>
    </source>
</evidence>
<feature type="binding site" evidence="7">
    <location>
        <position position="66"/>
    </location>
    <ligand>
        <name>ATP</name>
        <dbReference type="ChEBI" id="CHEBI:30616"/>
    </ligand>
</feature>
<evidence type="ECO:0000256" key="4">
    <source>
        <dbReference type="ARBA" id="ARBA00022786"/>
    </source>
</evidence>
<evidence type="ECO:0000256" key="3">
    <source>
        <dbReference type="ARBA" id="ARBA00022741"/>
    </source>
</evidence>
<keyword evidence="4 7" id="KW-0833">Ubl conjugation pathway</keyword>
<feature type="binding site" evidence="7">
    <location>
        <position position="53"/>
    </location>
    <ligand>
        <name>ATP</name>
        <dbReference type="ChEBI" id="CHEBI:30616"/>
    </ligand>
</feature>
<evidence type="ECO:0000313" key="10">
    <source>
        <dbReference type="EMBL" id="GGC83671.1"/>
    </source>
</evidence>
<evidence type="ECO:0000256" key="1">
    <source>
        <dbReference type="ARBA" id="ARBA00022598"/>
    </source>
</evidence>
<protein>
    <recommendedName>
        <fullName evidence="7 8">Pup--protein ligase</fullName>
        <ecNumber evidence="7 8">6.3.1.19</ecNumber>
    </recommendedName>
    <alternativeName>
        <fullName evidence="7">Proteasome accessory factor A</fullName>
    </alternativeName>
    <alternativeName>
        <fullName evidence="7">Pup-conjugating enzyme</fullName>
    </alternativeName>
</protein>
<evidence type="ECO:0000256" key="2">
    <source>
        <dbReference type="ARBA" id="ARBA00022723"/>
    </source>
</evidence>
<comment type="pathway">
    <text evidence="7">Protein degradation; proteasomal Pup-dependent pathway.</text>
</comment>
<sequence length="481" mass="52711">MQRRIVGLETEFGLSYAAAGGSPLSPEEVARYLFRKVVHWGRSSNVFLGNGARLYLDVGSHPEYATAECDHVDDLLAQDLAGELILDDLCREAEERLAAEGYGGSVYLFKNNTDSVGNSYGSHENYLIPRTTSFTRLAEILIPFLVSRQLIAGAGKVVSGPGGTGYAFSQRADHIWEGVSSATTRSRPIINTRDEPHADAEHYRRLHVISGDSSMSQSTTVLKIVSVDLLLRMIEDGVIMRDLRLENPIRSIRDISHDPTGRHPVRLADGSTISALDLQRYFWQKATDYVARAGAHHDRVAFALDLWDRTLTAVETGDTAAIDTEIDWAIKKKLLDSYRARSGLALSAPRIAQLDLTYHDIHRGRGVFHLLQSRGAVRTLISEQRVKSAVDDPPATTRARLRGEFVRAAVAAGRDYTVDWVHLKLNDRTQQTILCKDPFKAEDARVDELIAAIRASAPEPGTDPGAGGPAGGGNTQTGPLP</sequence>
<dbReference type="GO" id="GO:0016874">
    <property type="term" value="F:ligase activity"/>
    <property type="evidence" value="ECO:0007669"/>
    <property type="project" value="UniProtKB-KW"/>
</dbReference>
<dbReference type="PANTHER" id="PTHR42307:SF3">
    <property type="entry name" value="PUP--PROTEIN LIGASE"/>
    <property type="match status" value="1"/>
</dbReference>
<dbReference type="RefSeq" id="WP_188666532.1">
    <property type="nucleotide sequence ID" value="NZ_BMJI01000002.1"/>
</dbReference>
<evidence type="ECO:0000256" key="6">
    <source>
        <dbReference type="ARBA" id="ARBA00022842"/>
    </source>
</evidence>
<reference evidence="11" key="1">
    <citation type="journal article" date="2019" name="Int. J. Syst. Evol. Microbiol.">
        <title>The Global Catalogue of Microorganisms (GCM) 10K type strain sequencing project: providing services to taxonomists for standard genome sequencing and annotation.</title>
        <authorList>
            <consortium name="The Broad Institute Genomics Platform"/>
            <consortium name="The Broad Institute Genome Sequencing Center for Infectious Disease"/>
            <person name="Wu L."/>
            <person name="Ma J."/>
        </authorList>
    </citation>
    <scope>NUCLEOTIDE SEQUENCE [LARGE SCALE GENOMIC DNA]</scope>
    <source>
        <strain evidence="11">CGMCC 1.15480</strain>
    </source>
</reference>
<comment type="catalytic activity">
    <reaction evidence="7">
        <text>ATP + [prokaryotic ubiquitin-like protein]-L-glutamate + [protein]-L-lysine = ADP + phosphate + N(6)-([prokaryotic ubiquitin-like protein]-gamma-L-glutamyl)-[protein]-L-lysine.</text>
        <dbReference type="EC" id="6.3.1.19"/>
    </reaction>
</comment>
<feature type="binding site" evidence="7">
    <location>
        <position position="55"/>
    </location>
    <ligand>
        <name>Mg(2+)</name>
        <dbReference type="ChEBI" id="CHEBI:18420"/>
    </ligand>
</feature>